<accession>C1E7K4</accession>
<feature type="compositionally biased region" description="Basic and acidic residues" evidence="4">
    <location>
        <begin position="270"/>
        <end position="279"/>
    </location>
</feature>
<dbReference type="GeneID" id="8244029"/>
<evidence type="ECO:0000313" key="6">
    <source>
        <dbReference type="Proteomes" id="UP000002009"/>
    </source>
</evidence>
<dbReference type="GO" id="GO:0010992">
    <property type="term" value="P:ubiquitin recycling"/>
    <property type="evidence" value="ECO:0007669"/>
    <property type="project" value="TreeGrafter"/>
</dbReference>
<dbReference type="EMBL" id="CP001327">
    <property type="protein sequence ID" value="ACO64347.1"/>
    <property type="molecule type" value="Genomic_DNA"/>
</dbReference>
<organism evidence="5 6">
    <name type="scientific">Micromonas commoda (strain RCC299 / NOUM17 / CCMP2709)</name>
    <name type="common">Picoplanktonic green alga</name>
    <dbReference type="NCBI Taxonomy" id="296587"/>
    <lineage>
        <taxon>Eukaryota</taxon>
        <taxon>Viridiplantae</taxon>
        <taxon>Chlorophyta</taxon>
        <taxon>Mamiellophyceae</taxon>
        <taxon>Mamiellales</taxon>
        <taxon>Mamiellaceae</taxon>
        <taxon>Micromonas</taxon>
    </lineage>
</organism>
<dbReference type="GO" id="GO:0005634">
    <property type="term" value="C:nucleus"/>
    <property type="evidence" value="ECO:0007669"/>
    <property type="project" value="TreeGrafter"/>
</dbReference>
<feature type="region of interest" description="Disordered" evidence="4">
    <location>
        <begin position="270"/>
        <end position="328"/>
    </location>
</feature>
<keyword evidence="6" id="KW-1185">Reference proteome</keyword>
<dbReference type="PANTHER" id="PTHR19849:SF0">
    <property type="entry name" value="PHOSPHOLIPASE A-2-ACTIVATING PROTEIN"/>
    <property type="match status" value="1"/>
</dbReference>
<dbReference type="GO" id="GO:0005737">
    <property type="term" value="C:cytoplasm"/>
    <property type="evidence" value="ECO:0007669"/>
    <property type="project" value="TreeGrafter"/>
</dbReference>
<feature type="region of interest" description="Disordered" evidence="4">
    <location>
        <begin position="98"/>
        <end position="140"/>
    </location>
</feature>
<dbReference type="Proteomes" id="UP000002009">
    <property type="component" value="Chromosome 6"/>
</dbReference>
<dbReference type="OrthoDB" id="10261640at2759"/>
<evidence type="ECO:0000256" key="2">
    <source>
        <dbReference type="ARBA" id="ARBA00022574"/>
    </source>
</evidence>
<sequence length="560" mass="60421">MPPLMLVNSAKRVVPDAHDGEVSSVCVDGDHCVTAGWDGQLRFWAKYDALPTRSFQLVQRAQAHEDAVKTVATIADKWIISAGLNGLCRVWTRSGEAAMHPSQIPEPTPNEKPGDEKPNGEDRAPPPPKHPLPLDDLGDDNAEEVGLEMEELRLARTERKRVLAQYDGPWKCVGAFDGGAGGCVNAVVGLHAPEDAGCVAKPPAIALAVGSHLGSMTHAVRILDPTRNWATIQVLEHPEGVTRLLRKVGCELDGSDRLVTGCLDGRIRVYARDPAEPDPRPPPVEPVEGEDEASGAGAGAGTGEGGDEGGEEQTSTPEPEPEPEPWFPPYRLEATLHAHPTVVDIQWLGKHPAFPPPQPPAPPAPPPKEGGQAGEGDEDADEPVEPPGPPEFWPGCDSHLWLVSVGTDGGVKLWERRRVPTKPWGLPHWGYEPPPEPPKGEAKEYAWCRTPGPDGEIRNAPLAPRIRIANDESSKIESLAKARLTCVRVWREHVTVGLGDGRMCTWGRRVRDESGVEGWVLERITPAPADNIRCGAVTGMYECGHNLLVTHADGQARVYA</sequence>
<gene>
    <name evidence="5" type="ORF">MICPUN_59043</name>
</gene>
<dbReference type="SUPFAM" id="SSF50978">
    <property type="entry name" value="WD40 repeat-like"/>
    <property type="match status" value="1"/>
</dbReference>
<name>C1E7K4_MICCC</name>
<dbReference type="SMART" id="SM00320">
    <property type="entry name" value="WD40"/>
    <property type="match status" value="4"/>
</dbReference>
<dbReference type="KEGG" id="mis:MICPUN_59043"/>
<dbReference type="InterPro" id="IPR036322">
    <property type="entry name" value="WD40_repeat_dom_sf"/>
</dbReference>
<feature type="region of interest" description="Disordered" evidence="4">
    <location>
        <begin position="349"/>
        <end position="395"/>
    </location>
</feature>
<evidence type="ECO:0000256" key="4">
    <source>
        <dbReference type="SAM" id="MobiDB-lite"/>
    </source>
</evidence>
<evidence type="ECO:0000256" key="1">
    <source>
        <dbReference type="ARBA" id="ARBA00022490"/>
    </source>
</evidence>
<dbReference type="InParanoid" id="C1E7K4"/>
<evidence type="ECO:0000256" key="3">
    <source>
        <dbReference type="ARBA" id="ARBA00022737"/>
    </source>
</evidence>
<dbReference type="RefSeq" id="XP_002503089.1">
    <property type="nucleotide sequence ID" value="XM_002503043.1"/>
</dbReference>
<proteinExistence type="predicted"/>
<reference evidence="5 6" key="1">
    <citation type="journal article" date="2009" name="Science">
        <title>Green evolution and dynamic adaptations revealed by genomes of the marine picoeukaryotes Micromonas.</title>
        <authorList>
            <person name="Worden A.Z."/>
            <person name="Lee J.H."/>
            <person name="Mock T."/>
            <person name="Rouze P."/>
            <person name="Simmons M.P."/>
            <person name="Aerts A.L."/>
            <person name="Allen A.E."/>
            <person name="Cuvelier M.L."/>
            <person name="Derelle E."/>
            <person name="Everett M.V."/>
            <person name="Foulon E."/>
            <person name="Grimwood J."/>
            <person name="Gundlach H."/>
            <person name="Henrissat B."/>
            <person name="Napoli C."/>
            <person name="McDonald S.M."/>
            <person name="Parker M.S."/>
            <person name="Rombauts S."/>
            <person name="Salamov A."/>
            <person name="Von Dassow P."/>
            <person name="Badger J.H."/>
            <person name="Coutinho P.M."/>
            <person name="Demir E."/>
            <person name="Dubchak I."/>
            <person name="Gentemann C."/>
            <person name="Eikrem W."/>
            <person name="Gready J.E."/>
            <person name="John U."/>
            <person name="Lanier W."/>
            <person name="Lindquist E.A."/>
            <person name="Lucas S."/>
            <person name="Mayer K.F."/>
            <person name="Moreau H."/>
            <person name="Not F."/>
            <person name="Otillar R."/>
            <person name="Panaud O."/>
            <person name="Pangilinan J."/>
            <person name="Paulsen I."/>
            <person name="Piegu B."/>
            <person name="Poliakov A."/>
            <person name="Robbens S."/>
            <person name="Schmutz J."/>
            <person name="Toulza E."/>
            <person name="Wyss T."/>
            <person name="Zelensky A."/>
            <person name="Zhou K."/>
            <person name="Armbrust E.V."/>
            <person name="Bhattacharya D."/>
            <person name="Goodenough U.W."/>
            <person name="Van de Peer Y."/>
            <person name="Grigoriev I.V."/>
        </authorList>
    </citation>
    <scope>NUCLEOTIDE SEQUENCE [LARGE SCALE GENOMIC DNA]</scope>
    <source>
        <strain evidence="6">RCC299 / NOUM17</strain>
    </source>
</reference>
<feature type="compositionally biased region" description="Acidic residues" evidence="4">
    <location>
        <begin position="375"/>
        <end position="384"/>
    </location>
</feature>
<protein>
    <submittedName>
        <fullName evidence="5">Uncharacterized protein</fullName>
    </submittedName>
</protein>
<keyword evidence="1" id="KW-0963">Cytoplasm</keyword>
<feature type="compositionally biased region" description="Basic and acidic residues" evidence="4">
    <location>
        <begin position="112"/>
        <end position="124"/>
    </location>
</feature>
<dbReference type="Gene3D" id="2.130.10.10">
    <property type="entry name" value="YVTN repeat-like/Quinoprotein amine dehydrogenase"/>
    <property type="match status" value="2"/>
</dbReference>
<dbReference type="AlphaFoldDB" id="C1E7K4"/>
<dbReference type="Pfam" id="PF00400">
    <property type="entry name" value="WD40"/>
    <property type="match status" value="1"/>
</dbReference>
<evidence type="ECO:0000313" key="5">
    <source>
        <dbReference type="EMBL" id="ACO64347.1"/>
    </source>
</evidence>
<dbReference type="PANTHER" id="PTHR19849">
    <property type="entry name" value="PHOSPHOLIPASE A-2-ACTIVATING PROTEIN"/>
    <property type="match status" value="1"/>
</dbReference>
<dbReference type="InterPro" id="IPR001680">
    <property type="entry name" value="WD40_rpt"/>
</dbReference>
<keyword evidence="3" id="KW-0677">Repeat</keyword>
<dbReference type="InterPro" id="IPR015943">
    <property type="entry name" value="WD40/YVTN_repeat-like_dom_sf"/>
</dbReference>
<dbReference type="GO" id="GO:0043161">
    <property type="term" value="P:proteasome-mediated ubiquitin-dependent protein catabolic process"/>
    <property type="evidence" value="ECO:0007669"/>
    <property type="project" value="TreeGrafter"/>
</dbReference>
<dbReference type="OMA" id="WVLERIT"/>
<dbReference type="GO" id="GO:0043130">
    <property type="term" value="F:ubiquitin binding"/>
    <property type="evidence" value="ECO:0007669"/>
    <property type="project" value="TreeGrafter"/>
</dbReference>
<keyword evidence="2" id="KW-0853">WD repeat</keyword>
<feature type="compositionally biased region" description="Pro residues" evidence="4">
    <location>
        <begin position="353"/>
        <end position="368"/>
    </location>
</feature>